<feature type="region of interest" description="Disordered" evidence="1">
    <location>
        <begin position="125"/>
        <end position="174"/>
    </location>
</feature>
<proteinExistence type="predicted"/>
<reference evidence="2" key="1">
    <citation type="submission" date="2020-10" db="EMBL/GenBank/DDBJ databases">
        <authorList>
            <person name="Han B."/>
            <person name="Lu T."/>
            <person name="Zhao Q."/>
            <person name="Huang X."/>
            <person name="Zhao Y."/>
        </authorList>
    </citation>
    <scope>NUCLEOTIDE SEQUENCE</scope>
</reference>
<name>A0A811P442_9POAL</name>
<dbReference type="EMBL" id="CAJGYO010000005">
    <property type="protein sequence ID" value="CAD6231811.1"/>
    <property type="molecule type" value="Genomic_DNA"/>
</dbReference>
<gene>
    <name evidence="2" type="ORF">NCGR_LOCUS21710</name>
</gene>
<evidence type="ECO:0000313" key="2">
    <source>
        <dbReference type="EMBL" id="CAD6231811.1"/>
    </source>
</evidence>
<protein>
    <submittedName>
        <fullName evidence="2">Uncharacterized protein</fullName>
    </submittedName>
</protein>
<evidence type="ECO:0000313" key="3">
    <source>
        <dbReference type="Proteomes" id="UP000604825"/>
    </source>
</evidence>
<comment type="caution">
    <text evidence="2">The sequence shown here is derived from an EMBL/GenBank/DDBJ whole genome shotgun (WGS) entry which is preliminary data.</text>
</comment>
<organism evidence="2 3">
    <name type="scientific">Miscanthus lutarioriparius</name>
    <dbReference type="NCBI Taxonomy" id="422564"/>
    <lineage>
        <taxon>Eukaryota</taxon>
        <taxon>Viridiplantae</taxon>
        <taxon>Streptophyta</taxon>
        <taxon>Embryophyta</taxon>
        <taxon>Tracheophyta</taxon>
        <taxon>Spermatophyta</taxon>
        <taxon>Magnoliopsida</taxon>
        <taxon>Liliopsida</taxon>
        <taxon>Poales</taxon>
        <taxon>Poaceae</taxon>
        <taxon>PACMAD clade</taxon>
        <taxon>Panicoideae</taxon>
        <taxon>Andropogonodae</taxon>
        <taxon>Andropogoneae</taxon>
        <taxon>Saccharinae</taxon>
        <taxon>Miscanthus</taxon>
    </lineage>
</organism>
<dbReference type="Proteomes" id="UP000604825">
    <property type="component" value="Unassembled WGS sequence"/>
</dbReference>
<accession>A0A811P442</accession>
<dbReference type="AlphaFoldDB" id="A0A811P442"/>
<sequence>MADDDGSSNGGGIREDEVHVQIIGWQEEEDERETINHMGMAWQGKSWVGGEEPALSVSAAAAGGVDMRGDEESLTLYPQSLWCQLLPPSRPPFFPSRPIHFAPALSPWTKSLARVREGRRRPSAFYSHAPQAPPLAGSRCTPGTAARTPPTIGPRRCRPRAPSTPPTRRPSPRNFGSDSVKLLLVKVTNNLLPRFHWALLFPLQLDPSVNISHDCTIVPFAEKECKGAQHLQKEAVIVCVSLAEPTFAGIRRARVLFSTLACTGGSSVGIETPDEKLSRIALGRFCGHENTATTSGGGTYSPPQDEFPFF</sequence>
<evidence type="ECO:0000256" key="1">
    <source>
        <dbReference type="SAM" id="MobiDB-lite"/>
    </source>
</evidence>
<keyword evidence="3" id="KW-1185">Reference proteome</keyword>